<accession>A0A1R3RRD6</accession>
<dbReference type="AlphaFoldDB" id="A0A1R3RRD6"/>
<dbReference type="Proteomes" id="UP000188318">
    <property type="component" value="Unassembled WGS sequence"/>
</dbReference>
<dbReference type="CDD" id="cd08192">
    <property type="entry name" value="MAR-like"/>
    <property type="match status" value="1"/>
</dbReference>
<protein>
    <submittedName>
        <fullName evidence="5">Uncharacterized protein</fullName>
    </submittedName>
</protein>
<feature type="domain" description="Fe-containing alcohol dehydrogenase-like C-terminal" evidence="4">
    <location>
        <begin position="213"/>
        <end position="427"/>
    </location>
</feature>
<dbReference type="OrthoDB" id="339764at2759"/>
<dbReference type="InterPro" id="IPR001670">
    <property type="entry name" value="ADH_Fe/GldA"/>
</dbReference>
<keyword evidence="1" id="KW-0560">Oxidoreductase</keyword>
<dbReference type="GO" id="GO:0005739">
    <property type="term" value="C:mitochondrion"/>
    <property type="evidence" value="ECO:0007669"/>
    <property type="project" value="TreeGrafter"/>
</dbReference>
<dbReference type="Pfam" id="PF00465">
    <property type="entry name" value="Fe-ADH"/>
    <property type="match status" value="1"/>
</dbReference>
<dbReference type="SUPFAM" id="SSF56796">
    <property type="entry name" value="Dehydroquinate synthase-like"/>
    <property type="match status" value="1"/>
</dbReference>
<dbReference type="EMBL" id="KV907497">
    <property type="protein sequence ID" value="OOF97024.1"/>
    <property type="molecule type" value="Genomic_DNA"/>
</dbReference>
<dbReference type="VEuPathDB" id="FungiDB:ASPCADRAFT_45199"/>
<dbReference type="Gene3D" id="1.20.1090.10">
    <property type="entry name" value="Dehydroquinate synthase-like - alpha domain"/>
    <property type="match status" value="1"/>
</dbReference>
<dbReference type="Gene3D" id="3.40.50.1970">
    <property type="match status" value="1"/>
</dbReference>
<dbReference type="PANTHER" id="PTHR11496:SF107">
    <property type="entry name" value="ALCOHOL DEHYDROGENASE, PUTATIVE (AFU_ORTHOLOGUE AFUA_1G06800)-RELATED"/>
    <property type="match status" value="1"/>
</dbReference>
<feature type="domain" description="Alcohol dehydrogenase iron-type/glycerol dehydrogenase GldA" evidence="3">
    <location>
        <begin position="26"/>
        <end position="199"/>
    </location>
</feature>
<organism evidence="5 6">
    <name type="scientific">Aspergillus carbonarius (strain ITEM 5010)</name>
    <dbReference type="NCBI Taxonomy" id="602072"/>
    <lineage>
        <taxon>Eukaryota</taxon>
        <taxon>Fungi</taxon>
        <taxon>Dikarya</taxon>
        <taxon>Ascomycota</taxon>
        <taxon>Pezizomycotina</taxon>
        <taxon>Eurotiomycetes</taxon>
        <taxon>Eurotiomycetidae</taxon>
        <taxon>Eurotiales</taxon>
        <taxon>Aspergillaceae</taxon>
        <taxon>Aspergillus</taxon>
        <taxon>Aspergillus subgen. Circumdati</taxon>
    </lineage>
</organism>
<reference evidence="6" key="1">
    <citation type="journal article" date="2017" name="Genome Biol.">
        <title>Comparative genomics reveals high biological diversity and specific adaptations in the industrially and medically important fungal genus Aspergillus.</title>
        <authorList>
            <person name="de Vries R.P."/>
            <person name="Riley R."/>
            <person name="Wiebenga A."/>
            <person name="Aguilar-Osorio G."/>
            <person name="Amillis S."/>
            <person name="Uchima C.A."/>
            <person name="Anderluh G."/>
            <person name="Asadollahi M."/>
            <person name="Askin M."/>
            <person name="Barry K."/>
            <person name="Battaglia E."/>
            <person name="Bayram O."/>
            <person name="Benocci T."/>
            <person name="Braus-Stromeyer S.A."/>
            <person name="Caldana C."/>
            <person name="Canovas D."/>
            <person name="Cerqueira G.C."/>
            <person name="Chen F."/>
            <person name="Chen W."/>
            <person name="Choi C."/>
            <person name="Clum A."/>
            <person name="Dos Santos R.A."/>
            <person name="Damasio A.R."/>
            <person name="Diallinas G."/>
            <person name="Emri T."/>
            <person name="Fekete E."/>
            <person name="Flipphi M."/>
            <person name="Freyberg S."/>
            <person name="Gallo A."/>
            <person name="Gournas C."/>
            <person name="Habgood R."/>
            <person name="Hainaut M."/>
            <person name="Harispe M.L."/>
            <person name="Henrissat B."/>
            <person name="Hilden K.S."/>
            <person name="Hope R."/>
            <person name="Hossain A."/>
            <person name="Karabika E."/>
            <person name="Karaffa L."/>
            <person name="Karanyi Z."/>
            <person name="Krasevec N."/>
            <person name="Kuo A."/>
            <person name="Kusch H."/>
            <person name="LaButti K."/>
            <person name="Lagendijk E.L."/>
            <person name="Lapidus A."/>
            <person name="Levasseur A."/>
            <person name="Lindquist E."/>
            <person name="Lipzen A."/>
            <person name="Logrieco A.F."/>
            <person name="MacCabe A."/>
            <person name="Maekelae M.R."/>
            <person name="Malavazi I."/>
            <person name="Melin P."/>
            <person name="Meyer V."/>
            <person name="Mielnichuk N."/>
            <person name="Miskei M."/>
            <person name="Molnar A.P."/>
            <person name="Mule G."/>
            <person name="Ngan C.Y."/>
            <person name="Orejas M."/>
            <person name="Orosz E."/>
            <person name="Ouedraogo J.P."/>
            <person name="Overkamp K.M."/>
            <person name="Park H.-S."/>
            <person name="Perrone G."/>
            <person name="Piumi F."/>
            <person name="Punt P.J."/>
            <person name="Ram A.F."/>
            <person name="Ramon A."/>
            <person name="Rauscher S."/>
            <person name="Record E."/>
            <person name="Riano-Pachon D.M."/>
            <person name="Robert V."/>
            <person name="Roehrig J."/>
            <person name="Ruller R."/>
            <person name="Salamov A."/>
            <person name="Salih N.S."/>
            <person name="Samson R.A."/>
            <person name="Sandor E."/>
            <person name="Sanguinetti M."/>
            <person name="Schuetze T."/>
            <person name="Sepcic K."/>
            <person name="Shelest E."/>
            <person name="Sherlock G."/>
            <person name="Sophianopoulou V."/>
            <person name="Squina F.M."/>
            <person name="Sun H."/>
            <person name="Susca A."/>
            <person name="Todd R.B."/>
            <person name="Tsang A."/>
            <person name="Unkles S.E."/>
            <person name="van de Wiele N."/>
            <person name="van Rossen-Uffink D."/>
            <person name="Oliveira J.V."/>
            <person name="Vesth T.C."/>
            <person name="Visser J."/>
            <person name="Yu J.-H."/>
            <person name="Zhou M."/>
            <person name="Andersen M.R."/>
            <person name="Archer D.B."/>
            <person name="Baker S.E."/>
            <person name="Benoit I."/>
            <person name="Brakhage A.A."/>
            <person name="Braus G.H."/>
            <person name="Fischer R."/>
            <person name="Frisvad J.C."/>
            <person name="Goldman G.H."/>
            <person name="Houbraken J."/>
            <person name="Oakley B."/>
            <person name="Pocsi I."/>
            <person name="Scazzocchio C."/>
            <person name="Seiboth B."/>
            <person name="vanKuyk P.A."/>
            <person name="Wortman J."/>
            <person name="Dyer P.S."/>
            <person name="Grigoriev I.V."/>
        </authorList>
    </citation>
    <scope>NUCLEOTIDE SEQUENCE [LARGE SCALE GENOMIC DNA]</scope>
    <source>
        <strain evidence="6">ITEM 5010</strain>
    </source>
</reference>
<dbReference type="GO" id="GO:0046872">
    <property type="term" value="F:metal ion binding"/>
    <property type="evidence" value="ECO:0007669"/>
    <property type="project" value="InterPro"/>
</dbReference>
<evidence type="ECO:0000259" key="3">
    <source>
        <dbReference type="Pfam" id="PF00465"/>
    </source>
</evidence>
<dbReference type="OMA" id="GTRIGMQ"/>
<evidence type="ECO:0000256" key="1">
    <source>
        <dbReference type="ARBA" id="ARBA00023002"/>
    </source>
</evidence>
<evidence type="ECO:0000256" key="2">
    <source>
        <dbReference type="SAM" id="MobiDB-lite"/>
    </source>
</evidence>
<feature type="compositionally biased region" description="Polar residues" evidence="2">
    <location>
        <begin position="171"/>
        <end position="189"/>
    </location>
</feature>
<dbReference type="InterPro" id="IPR039697">
    <property type="entry name" value="Alcohol_dehydrogenase_Fe"/>
</dbReference>
<gene>
    <name evidence="5" type="ORF">ASPCADRAFT_45199</name>
</gene>
<dbReference type="STRING" id="602072.A0A1R3RRD6"/>
<sequence length="430" mass="45821">MTETLRPAFADHPRPLLSYGIPFPDAAAHHVTDLFQASRMYIICSGSLARNTNALDRLMTALGREKVVGTRIGMQSHTMWSEVLEVVHEAKAGEIDLLITLGGGSLTDAAKVVTLALSNNALTPQALLTLTTTPPPNTPSPNPNIHPPTIPILSIPTSLSAGEYSPFAGATNDTSSTSAPQKHSFQSPTRGPEVIILDPTLTRTTPARIWLGTGIRAVDHCVETYCAVKGTTSETDQLALHALGLLVPGLLRCKLDGEGEGGLGARLDCALGSVNAMAACSRGTVQLGGSHGIGHQLGPLGVPHGETSCILLPAVCEYNAKHKANNERQDRLRGFLLRQEGVGKVVRKWYPGPNTAAAADDIAERVDLGDVMDAIIRELGLPRTLKEVGVGRDKLGGLAENSLRDRWCRTNPVPLVEKEQVLEILEMVVE</sequence>
<feature type="region of interest" description="Disordered" evidence="2">
    <location>
        <begin position="166"/>
        <end position="191"/>
    </location>
</feature>
<dbReference type="InterPro" id="IPR056798">
    <property type="entry name" value="ADH_Fe_C"/>
</dbReference>
<name>A0A1R3RRD6_ASPC5</name>
<keyword evidence="6" id="KW-1185">Reference proteome</keyword>
<evidence type="ECO:0000259" key="4">
    <source>
        <dbReference type="Pfam" id="PF25137"/>
    </source>
</evidence>
<proteinExistence type="predicted"/>
<evidence type="ECO:0000313" key="6">
    <source>
        <dbReference type="Proteomes" id="UP000188318"/>
    </source>
</evidence>
<dbReference type="Pfam" id="PF25137">
    <property type="entry name" value="ADH_Fe_C"/>
    <property type="match status" value="1"/>
</dbReference>
<dbReference type="PANTHER" id="PTHR11496">
    <property type="entry name" value="ALCOHOL DEHYDROGENASE"/>
    <property type="match status" value="1"/>
</dbReference>
<evidence type="ECO:0000313" key="5">
    <source>
        <dbReference type="EMBL" id="OOF97024.1"/>
    </source>
</evidence>
<dbReference type="GO" id="GO:0004022">
    <property type="term" value="F:alcohol dehydrogenase (NAD+) activity"/>
    <property type="evidence" value="ECO:0007669"/>
    <property type="project" value="TreeGrafter"/>
</dbReference>